<dbReference type="EMBL" id="MK689364">
    <property type="protein sequence ID" value="QBZ70833.1"/>
    <property type="molecule type" value="Genomic_DNA"/>
</dbReference>
<accession>A0A4D6DWW7</accession>
<evidence type="ECO:0000313" key="1">
    <source>
        <dbReference type="EMBL" id="QBZ70833.1"/>
    </source>
</evidence>
<dbReference type="Proteomes" id="UP000297195">
    <property type="component" value="Segment"/>
</dbReference>
<evidence type="ECO:0000313" key="2">
    <source>
        <dbReference type="Proteomes" id="UP000297195"/>
    </source>
</evidence>
<reference evidence="1 2" key="1">
    <citation type="submission" date="2019-03" db="EMBL/GenBank/DDBJ databases">
        <authorList>
            <person name="Kim S.G."/>
            <person name="Park S.C."/>
        </authorList>
    </citation>
    <scope>NUCLEOTIDE SEQUENCE [LARGE SCALE GENOMIC DNA]</scope>
</reference>
<gene>
    <name evidence="1" type="ORF">pETSU_252</name>
</gene>
<organism evidence="1 2">
    <name type="scientific">Edwardsiella phage pEt-SU</name>
    <dbReference type="NCBI Taxonomy" id="2562142"/>
    <lineage>
        <taxon>Viruses</taxon>
        <taxon>Duplodnaviria</taxon>
        <taxon>Heunggongvirae</taxon>
        <taxon>Uroviricota</taxon>
        <taxon>Caudoviricetes</taxon>
        <taxon>Chimalliviridae</taxon>
        <taxon>Petsuvirus</taxon>
        <taxon>Petsuvirus pEtSU</taxon>
    </lineage>
</organism>
<name>A0A4D6DWW7_9CAUD</name>
<keyword evidence="2" id="KW-1185">Reference proteome</keyword>
<sequence length="55" mass="6460">MKVGKYLLEKHGFDKDSTKARFLEDFGYSEKILESILDDRYPCAEEAFQILTKNK</sequence>
<proteinExistence type="predicted"/>
<protein>
    <submittedName>
        <fullName evidence="1">Uncharacterized protein</fullName>
    </submittedName>
</protein>